<evidence type="ECO:0008006" key="4">
    <source>
        <dbReference type="Google" id="ProtNLM"/>
    </source>
</evidence>
<feature type="region of interest" description="Disordered" evidence="1">
    <location>
        <begin position="692"/>
        <end position="716"/>
    </location>
</feature>
<evidence type="ECO:0000313" key="2">
    <source>
        <dbReference type="EMBL" id="KAL0576599.1"/>
    </source>
</evidence>
<sequence length="932" mass="106451">MRFLNLTTGKVDELEGHEEPRRQPLESLKKFTLQRSIVTDPDEIRLLLEGPSYPPKRAFSPDSFLEDILTNTHRYRPNSTERIGPITKSTYDHGYRRVFSGWPRDPDGQVYSLPWSEGKRPPTATHTWGATLYDFYRVNTLASYPGVVTWTCGNRLATFCRANGELDYAKDELEWADNERDPWKREAADIALIHHIECDYLVQSTYMNMFINRHFCPTEFSRIPFHPSSYPYPWPVQPFSSPTPRLETTIPLHLLPEKLVVHDPYNLLSGRTRQWTQYKDDENLDEISHWPFAFAPSGPKDYQPQIYKLKLTSSTVDKIKKTRKAIQGSNPTVPAAILTNIFPSKEPGETREPVFQIHVPAPPPPPTHTPEAHLYLTQHPHRRKGTGHHSIVYEAEWEAPREWFVSPRICMGCIMEKALEFRDQWAAEEGNGKDSGMSDTKKMAGFKFAPDRDWMMPISRDAKITQSSEETKVWEDTPRFDSSAHSILDERYPVVGNVHVETETQVRQKIVIRAIDEEVKQRENEKLALEKRGDKPDPWEGARHCPHCFEHQVPLLETCPCQKGKKAEANKEEAKNDGLNKTDAKGKGKAREAPVEEAEGPKKDTRREGKDRSATVEDAPDRESEEEIPSRKSFGLDDGEQSGPKPEITTTTTIQYEGSMRLVYISSVPWLHPGVPTCHKHGLRYSYSIAKPKDVDESGSPTGDSKQSPKPSPLLPIPLVPSPFHPDCRLPPTMRAVVTAKISRPGDDHLSEEGVNYQKFPQSFSEHWGGYTIVHPIPDPVPCGALVPAFYGYYVRDEKANAQDGDGEEAKEYFSPLLLLEDCGVPINPNEMSQDDRQECIGLLSRFHYHGWVHGSFSPRNILVRKGDHEDYPPYRNEEDRRYRLIDFGRSECRDDDPTHEPGTDTPMSRWDSIRFREKRDGLLTMEIPGAH</sequence>
<comment type="caution">
    <text evidence="2">The sequence shown here is derived from an EMBL/GenBank/DDBJ whole genome shotgun (WGS) entry which is preliminary data.</text>
</comment>
<dbReference type="EMBL" id="JBAHYK010000213">
    <property type="protein sequence ID" value="KAL0576599.1"/>
    <property type="molecule type" value="Genomic_DNA"/>
</dbReference>
<dbReference type="SUPFAM" id="SSF56112">
    <property type="entry name" value="Protein kinase-like (PK-like)"/>
    <property type="match status" value="1"/>
</dbReference>
<gene>
    <name evidence="2" type="ORF">V5O48_005392</name>
</gene>
<name>A0ABR3FMG2_9AGAR</name>
<evidence type="ECO:0000256" key="1">
    <source>
        <dbReference type="SAM" id="MobiDB-lite"/>
    </source>
</evidence>
<dbReference type="Proteomes" id="UP001465976">
    <property type="component" value="Unassembled WGS sequence"/>
</dbReference>
<dbReference type="InterPro" id="IPR011009">
    <property type="entry name" value="Kinase-like_dom_sf"/>
</dbReference>
<proteinExistence type="predicted"/>
<feature type="compositionally biased region" description="Basic and acidic residues" evidence="1">
    <location>
        <begin position="569"/>
        <end position="622"/>
    </location>
</feature>
<evidence type="ECO:0000313" key="3">
    <source>
        <dbReference type="Proteomes" id="UP001465976"/>
    </source>
</evidence>
<keyword evidence="3" id="KW-1185">Reference proteome</keyword>
<protein>
    <recommendedName>
        <fullName evidence="4">Protein kinase domain-containing protein</fullName>
    </recommendedName>
</protein>
<feature type="region of interest" description="Disordered" evidence="1">
    <location>
        <begin position="569"/>
        <end position="653"/>
    </location>
</feature>
<accession>A0ABR3FMG2</accession>
<organism evidence="2 3">
    <name type="scientific">Marasmius crinis-equi</name>
    <dbReference type="NCBI Taxonomy" id="585013"/>
    <lineage>
        <taxon>Eukaryota</taxon>
        <taxon>Fungi</taxon>
        <taxon>Dikarya</taxon>
        <taxon>Basidiomycota</taxon>
        <taxon>Agaricomycotina</taxon>
        <taxon>Agaricomycetes</taxon>
        <taxon>Agaricomycetidae</taxon>
        <taxon>Agaricales</taxon>
        <taxon>Marasmiineae</taxon>
        <taxon>Marasmiaceae</taxon>
        <taxon>Marasmius</taxon>
    </lineage>
</organism>
<reference evidence="2 3" key="1">
    <citation type="submission" date="2024-02" db="EMBL/GenBank/DDBJ databases">
        <title>A draft genome for the cacao thread blight pathogen Marasmius crinis-equi.</title>
        <authorList>
            <person name="Cohen S.P."/>
            <person name="Baruah I.K."/>
            <person name="Amoako-Attah I."/>
            <person name="Bukari Y."/>
            <person name="Meinhardt L.W."/>
            <person name="Bailey B.A."/>
        </authorList>
    </citation>
    <scope>NUCLEOTIDE SEQUENCE [LARGE SCALE GENOMIC DNA]</scope>
    <source>
        <strain evidence="2 3">GH-76</strain>
    </source>
</reference>